<protein>
    <submittedName>
        <fullName evidence="2">LTXXQ motif family protein</fullName>
    </submittedName>
</protein>
<keyword evidence="1" id="KW-0732">Signal</keyword>
<name>A0ABY1PHQ8_9HYPH</name>
<proteinExistence type="predicted"/>
<dbReference type="RefSeq" id="WP_155190207.1">
    <property type="nucleotide sequence ID" value="NZ_BAAAEA010000001.1"/>
</dbReference>
<reference evidence="2 3" key="1">
    <citation type="submission" date="2017-05" db="EMBL/GenBank/DDBJ databases">
        <authorList>
            <person name="Varghese N."/>
            <person name="Submissions S."/>
        </authorList>
    </citation>
    <scope>NUCLEOTIDE SEQUENCE [LARGE SCALE GENOMIC DNA]</scope>
    <source>
        <strain evidence="2 3">DSM 15949</strain>
    </source>
</reference>
<comment type="caution">
    <text evidence="2">The sequence shown here is derived from an EMBL/GenBank/DDBJ whole genome shotgun (WGS) entry which is preliminary data.</text>
</comment>
<keyword evidence="3" id="KW-1185">Reference proteome</keyword>
<feature type="chain" id="PRO_5045777962" evidence="1">
    <location>
        <begin position="23"/>
        <end position="206"/>
    </location>
</feature>
<feature type="signal peptide" evidence="1">
    <location>
        <begin position="1"/>
        <end position="22"/>
    </location>
</feature>
<accession>A0ABY1PHQ8</accession>
<gene>
    <name evidence="2" type="ORF">SAMN06265374_3690</name>
</gene>
<evidence type="ECO:0000313" key="3">
    <source>
        <dbReference type="Proteomes" id="UP001157914"/>
    </source>
</evidence>
<dbReference type="EMBL" id="FXTT01000005">
    <property type="protein sequence ID" value="SMP33196.1"/>
    <property type="molecule type" value="Genomic_DNA"/>
</dbReference>
<sequence length="206" mass="22525">MPLKHLVIAAVLAPILATNAFATNQHGSHGHRSGTHTVGTYAGFEKRQIKSLSEDDIAEIRRGGGWGFALPAELNGWPGPAHLLELKDELDLTPEQVKQITAIHSAMKAQAIEAGEAFIEAEAALSEAFLNSDLAPDRLQILLRDAATARATLRYIHLSRHLETPPLLTEAQITAYKRLRGYQDDPCSTVPEGHDEAMWKKHNGCN</sequence>
<evidence type="ECO:0000313" key="2">
    <source>
        <dbReference type="EMBL" id="SMP33196.1"/>
    </source>
</evidence>
<dbReference type="Gene3D" id="1.20.120.1490">
    <property type="match status" value="1"/>
</dbReference>
<evidence type="ECO:0000256" key="1">
    <source>
        <dbReference type="SAM" id="SignalP"/>
    </source>
</evidence>
<organism evidence="2 3">
    <name type="scientific">Roseibium denhamense</name>
    <dbReference type="NCBI Taxonomy" id="76305"/>
    <lineage>
        <taxon>Bacteria</taxon>
        <taxon>Pseudomonadati</taxon>
        <taxon>Pseudomonadota</taxon>
        <taxon>Alphaproteobacteria</taxon>
        <taxon>Hyphomicrobiales</taxon>
        <taxon>Stappiaceae</taxon>
        <taxon>Roseibium</taxon>
    </lineage>
</organism>
<dbReference type="Proteomes" id="UP001157914">
    <property type="component" value="Unassembled WGS sequence"/>
</dbReference>